<evidence type="ECO:0000256" key="1">
    <source>
        <dbReference type="SAM" id="MobiDB-lite"/>
    </source>
</evidence>
<dbReference type="Ensembl" id="ENSSHBT00005016487.1">
    <property type="protein sequence ID" value="ENSSHBP00005013730.1"/>
    <property type="gene ID" value="ENSSHBG00005012022.1"/>
</dbReference>
<feature type="region of interest" description="Disordered" evidence="1">
    <location>
        <begin position="38"/>
        <end position="64"/>
    </location>
</feature>
<reference evidence="2" key="3">
    <citation type="submission" date="2025-09" db="UniProtKB">
        <authorList>
            <consortium name="Ensembl"/>
        </authorList>
    </citation>
    <scope>IDENTIFICATION</scope>
</reference>
<reference evidence="2" key="2">
    <citation type="submission" date="2025-08" db="UniProtKB">
        <authorList>
            <consortium name="Ensembl"/>
        </authorList>
    </citation>
    <scope>IDENTIFICATION</scope>
</reference>
<proteinExistence type="predicted"/>
<organism evidence="2 3">
    <name type="scientific">Strigops habroptila</name>
    <name type="common">Kakapo</name>
    <dbReference type="NCBI Taxonomy" id="2489341"/>
    <lineage>
        <taxon>Eukaryota</taxon>
        <taxon>Metazoa</taxon>
        <taxon>Chordata</taxon>
        <taxon>Craniata</taxon>
        <taxon>Vertebrata</taxon>
        <taxon>Euteleostomi</taxon>
        <taxon>Archelosauria</taxon>
        <taxon>Archosauria</taxon>
        <taxon>Dinosauria</taxon>
        <taxon>Saurischia</taxon>
        <taxon>Theropoda</taxon>
        <taxon>Coelurosauria</taxon>
        <taxon>Aves</taxon>
        <taxon>Neognathae</taxon>
        <taxon>Neoaves</taxon>
        <taxon>Telluraves</taxon>
        <taxon>Australaves</taxon>
        <taxon>Psittaciformes</taxon>
        <taxon>Psittacidae</taxon>
        <taxon>Strigops</taxon>
    </lineage>
</organism>
<dbReference type="AlphaFoldDB" id="A0A672UH83"/>
<dbReference type="Proteomes" id="UP000472266">
    <property type="component" value="Chromosome 5"/>
</dbReference>
<keyword evidence="3" id="KW-1185">Reference proteome</keyword>
<sequence>MLCAQRCVSVGPGCHYARSTGPAPHPAAAERRHELLPDLHPVKGDNGTQPAPVPGIRRARSIARPSSWSRDAVSCSSLTSRPSTPVGPSHCWLPLVQTL</sequence>
<reference evidence="2 3" key="1">
    <citation type="submission" date="2019-11" db="EMBL/GenBank/DDBJ databases">
        <title>Strigops habroptila (kakapo) genome, bStrHab1, primary haplotype, v2.</title>
        <authorList>
            <person name="Jarvis E.D."/>
            <person name="Howard J."/>
            <person name="Rhie A."/>
            <person name="Phillippy A."/>
            <person name="Korlach J."/>
            <person name="Digby A."/>
            <person name="Iorns D."/>
            <person name="Eason D."/>
            <person name="Robertson B."/>
            <person name="Raemaekers T."/>
            <person name="Howe K."/>
            <person name="Lewin H."/>
            <person name="Damas J."/>
            <person name="Hastie A."/>
            <person name="Tracey A."/>
            <person name="Chow W."/>
            <person name="Fedrigo O."/>
        </authorList>
    </citation>
    <scope>NUCLEOTIDE SEQUENCE [LARGE SCALE GENOMIC DNA]</scope>
</reference>
<protein>
    <submittedName>
        <fullName evidence="2">Uncharacterized protein</fullName>
    </submittedName>
</protein>
<dbReference type="InParanoid" id="A0A672UH83"/>
<name>A0A672UH83_STRHB</name>
<evidence type="ECO:0000313" key="3">
    <source>
        <dbReference type="Proteomes" id="UP000472266"/>
    </source>
</evidence>
<accession>A0A672UH83</accession>
<evidence type="ECO:0000313" key="2">
    <source>
        <dbReference type="Ensembl" id="ENSSHBP00005013730.1"/>
    </source>
</evidence>